<reference evidence="3 4" key="1">
    <citation type="journal article" date="2013" name="Int. J. Syst. Evol. Microbiol.">
        <title>Marinicauda pacifica gen. nov., sp. nov., a prosthecate alphaproteobacterium of the family Hyphomonadaceae isolated from deep seawater.</title>
        <authorList>
            <person name="Zhang X.Y."/>
            <person name="Li G.W."/>
            <person name="Wang C.S."/>
            <person name="Zhang Y.J."/>
            <person name="Xu X.W."/>
            <person name="Li H."/>
            <person name="Liu A."/>
            <person name="Liu C."/>
            <person name="Xie B.B."/>
            <person name="Qin Q.L."/>
            <person name="Xu Z."/>
            <person name="Chen X.L."/>
            <person name="Zhou B.C."/>
            <person name="Zhang Y.Z."/>
        </authorList>
    </citation>
    <scope>NUCLEOTIDE SEQUENCE [LARGE SCALE GENOMIC DNA]</scope>
    <source>
        <strain evidence="3 4">P-1 km-3</strain>
    </source>
</reference>
<dbReference type="PANTHER" id="PTHR30590">
    <property type="entry name" value="INNER MEMBRANE PROTEIN"/>
    <property type="match status" value="1"/>
</dbReference>
<organism evidence="3 4">
    <name type="scientific">Marinicauda pacifica</name>
    <dbReference type="NCBI Taxonomy" id="1133559"/>
    <lineage>
        <taxon>Bacteria</taxon>
        <taxon>Pseudomonadati</taxon>
        <taxon>Pseudomonadota</taxon>
        <taxon>Alphaproteobacteria</taxon>
        <taxon>Maricaulales</taxon>
        <taxon>Maricaulaceae</taxon>
        <taxon>Marinicauda</taxon>
    </lineage>
</organism>
<keyword evidence="4" id="KW-1185">Reference proteome</keyword>
<evidence type="ECO:0000256" key="1">
    <source>
        <dbReference type="SAM" id="Phobius"/>
    </source>
</evidence>
<keyword evidence="1" id="KW-0472">Membrane</keyword>
<evidence type="ECO:0000259" key="2">
    <source>
        <dbReference type="Pfam" id="PF04235"/>
    </source>
</evidence>
<dbReference type="RefSeq" id="WP_135944089.1">
    <property type="nucleotide sequence ID" value="NZ_BMEI01000001.1"/>
</dbReference>
<dbReference type="EMBL" id="SRXV01000001">
    <property type="protein sequence ID" value="TGY94892.1"/>
    <property type="molecule type" value="Genomic_DNA"/>
</dbReference>
<feature type="transmembrane region" description="Helical" evidence="1">
    <location>
        <begin position="326"/>
        <end position="346"/>
    </location>
</feature>
<feature type="transmembrane region" description="Helical" evidence="1">
    <location>
        <begin position="285"/>
        <end position="306"/>
    </location>
</feature>
<accession>A0A4S2HH10</accession>
<feature type="transmembrane region" description="Helical" evidence="1">
    <location>
        <begin position="104"/>
        <end position="131"/>
    </location>
</feature>
<dbReference type="InterPro" id="IPR007349">
    <property type="entry name" value="DUF418"/>
</dbReference>
<sequence length="401" mass="43862">MSTTLMPVRASDRFESIDMLRGIAVLGILMVNIQAFAMYWGTFEYPPAHMDMSGANGRVWWITQVFFELKFITLFSALFGAGIVLMVGEDAQAPTALHRRRMLWLLAIGLVHGFVFWFGDILVPYALAGFVVVLARRWSPARLVVWGLVAIAFSGLLMVGAVWAEGSMPGAGEPAKLAAHPTQEWLERWVGAYQSGFLQSRAYNAAGEGFALIGQITLFAGRLLGVMWIGMALYKTGFLTAQWRASVYAAIGVIAVGAGVSAEWVTANANLASGFAPEFQWVATAVNYGASLATAFGYASIVMLLAKPALLRWVRLPFASAGRMAFTNYLTQTLVMTFLFVGPPGLGWFGTVERSGQAAIVLAVWVAQLAISTVWLKVFRFGPAEWAWRSLSYREAQPFLR</sequence>
<feature type="transmembrane region" description="Helical" evidence="1">
    <location>
        <begin position="20"/>
        <end position="40"/>
    </location>
</feature>
<dbReference type="Pfam" id="PF04235">
    <property type="entry name" value="DUF418"/>
    <property type="match status" value="1"/>
</dbReference>
<feature type="transmembrane region" description="Helical" evidence="1">
    <location>
        <begin position="61"/>
        <end position="84"/>
    </location>
</feature>
<dbReference type="PANTHER" id="PTHR30590:SF2">
    <property type="entry name" value="INNER MEMBRANE PROTEIN"/>
    <property type="match status" value="1"/>
</dbReference>
<feature type="domain" description="DUF418" evidence="2">
    <location>
        <begin position="233"/>
        <end position="394"/>
    </location>
</feature>
<dbReference type="OrthoDB" id="9807744at2"/>
<name>A0A4S2HH10_9PROT</name>
<feature type="transmembrane region" description="Helical" evidence="1">
    <location>
        <begin position="246"/>
        <end position="265"/>
    </location>
</feature>
<feature type="transmembrane region" description="Helical" evidence="1">
    <location>
        <begin position="210"/>
        <end position="234"/>
    </location>
</feature>
<feature type="transmembrane region" description="Helical" evidence="1">
    <location>
        <begin position="358"/>
        <end position="379"/>
    </location>
</feature>
<dbReference type="InterPro" id="IPR052529">
    <property type="entry name" value="Bact_Transport_Assoc"/>
</dbReference>
<evidence type="ECO:0000313" key="3">
    <source>
        <dbReference type="EMBL" id="TGY94892.1"/>
    </source>
</evidence>
<dbReference type="Proteomes" id="UP000305451">
    <property type="component" value="Unassembled WGS sequence"/>
</dbReference>
<dbReference type="AlphaFoldDB" id="A0A4S2HH10"/>
<keyword evidence="1" id="KW-1133">Transmembrane helix</keyword>
<comment type="caution">
    <text evidence="3">The sequence shown here is derived from an EMBL/GenBank/DDBJ whole genome shotgun (WGS) entry which is preliminary data.</text>
</comment>
<gene>
    <name evidence="3" type="ORF">E5162_06440</name>
</gene>
<feature type="transmembrane region" description="Helical" evidence="1">
    <location>
        <begin position="143"/>
        <end position="164"/>
    </location>
</feature>
<protein>
    <submittedName>
        <fullName evidence="3">DUF418 domain-containing protein</fullName>
    </submittedName>
</protein>
<keyword evidence="1" id="KW-0812">Transmembrane</keyword>
<evidence type="ECO:0000313" key="4">
    <source>
        <dbReference type="Proteomes" id="UP000305451"/>
    </source>
</evidence>
<proteinExistence type="predicted"/>